<dbReference type="RefSeq" id="WP_249307166.1">
    <property type="nucleotide sequence ID" value="NZ_JACRSZ010000001.1"/>
</dbReference>
<name>A0ABR7N8V7_9FIRM</name>
<dbReference type="Gene3D" id="3.10.105.10">
    <property type="entry name" value="Dipeptide-binding Protein, Domain 3"/>
    <property type="match status" value="1"/>
</dbReference>
<reference evidence="6 7" key="1">
    <citation type="submission" date="2020-08" db="EMBL/GenBank/DDBJ databases">
        <title>Genome public.</title>
        <authorList>
            <person name="Liu C."/>
            <person name="Sun Q."/>
        </authorList>
    </citation>
    <scope>NUCLEOTIDE SEQUENCE [LARGE SCALE GENOMIC DNA]</scope>
    <source>
        <strain evidence="6 7">NSJ-46</strain>
    </source>
</reference>
<dbReference type="Gene3D" id="3.40.190.10">
    <property type="entry name" value="Periplasmic binding protein-like II"/>
    <property type="match status" value="1"/>
</dbReference>
<dbReference type="EMBL" id="JACRSZ010000001">
    <property type="protein sequence ID" value="MBC8572203.1"/>
    <property type="molecule type" value="Genomic_DNA"/>
</dbReference>
<evidence type="ECO:0000313" key="6">
    <source>
        <dbReference type="EMBL" id="MBC8572203.1"/>
    </source>
</evidence>
<evidence type="ECO:0000256" key="2">
    <source>
        <dbReference type="ARBA" id="ARBA00005695"/>
    </source>
</evidence>
<keyword evidence="7" id="KW-1185">Reference proteome</keyword>
<dbReference type="Pfam" id="PF00496">
    <property type="entry name" value="SBP_bac_5"/>
    <property type="match status" value="1"/>
</dbReference>
<protein>
    <submittedName>
        <fullName evidence="6">Peptide ABC transporter substrate-binding protein</fullName>
    </submittedName>
</protein>
<evidence type="ECO:0000256" key="1">
    <source>
        <dbReference type="ARBA" id="ARBA00004193"/>
    </source>
</evidence>
<evidence type="ECO:0000256" key="4">
    <source>
        <dbReference type="SAM" id="SignalP"/>
    </source>
</evidence>
<proteinExistence type="inferred from homology"/>
<dbReference type="Proteomes" id="UP000657421">
    <property type="component" value="Unassembled WGS sequence"/>
</dbReference>
<accession>A0ABR7N8V7</accession>
<dbReference type="InterPro" id="IPR023765">
    <property type="entry name" value="SBP_5_CS"/>
</dbReference>
<evidence type="ECO:0000313" key="7">
    <source>
        <dbReference type="Proteomes" id="UP000657421"/>
    </source>
</evidence>
<dbReference type="InterPro" id="IPR000914">
    <property type="entry name" value="SBP_5_dom"/>
</dbReference>
<feature type="domain" description="Solute-binding protein family 5" evidence="5">
    <location>
        <begin position="98"/>
        <end position="469"/>
    </location>
</feature>
<comment type="subcellular location">
    <subcellularLocation>
        <location evidence="1">Cell membrane</location>
        <topology evidence="1">Lipid-anchor</topology>
    </subcellularLocation>
</comment>
<dbReference type="PROSITE" id="PS01040">
    <property type="entry name" value="SBP_BACTERIAL_5"/>
    <property type="match status" value="1"/>
</dbReference>
<dbReference type="InterPro" id="IPR039424">
    <property type="entry name" value="SBP_5"/>
</dbReference>
<dbReference type="PANTHER" id="PTHR30290">
    <property type="entry name" value="PERIPLASMIC BINDING COMPONENT OF ABC TRANSPORTER"/>
    <property type="match status" value="1"/>
</dbReference>
<feature type="chain" id="PRO_5046307514" evidence="4">
    <location>
        <begin position="23"/>
        <end position="557"/>
    </location>
</feature>
<sequence>MKMKMFFAVAAALSICTNTAMAVCASADIASETSDSKTSAANSDASQSEENKSVTLCESWTFDAGFYAVVHGGMSSNYGISYWGHNFYDTLVVYEDGEYKGSLAEKWDVSEDGKEYTFTLRDGIKFSDGTPCDATAVKKSLEAAAVNLGAYIGSYGKLMTVIDTIEAPDESTVVIKLTQPYYGTLNDLSTCNPLGIVNPNGFNDDLTYKADDFQTMTMGTGPYMYQGDFDGSVYTFVRNPYYWGETPEADTFKIKVIPDNDAKVLALRSGEIDAITGAARLSADAYTELSADSSFGTAINDEPTLTNYIGFNMAKEPFDDKNVRLAVEYAIDKDSISNDVFRGTMTPADTLFSESKPYCDVEATVYSYDPDKAAQLLDEAGWTDSDGDGIRDKDGTPLELTMLYTSDYGSIGDGMLAIASQLGKVGFKVNVSDMDMMTYYEASMNGEYDIIHYRTYGGSFDPFTVVTNMDPTVSADPVAVQFAEFLPEGIVSELDCSADESRISEIYNTILTTIPDEALCVPFANTVELAAWNSDKINGYEFCSDSQYVEVSGLDLK</sequence>
<comment type="similarity">
    <text evidence="2">Belongs to the bacterial solute-binding protein 5 family.</text>
</comment>
<evidence type="ECO:0000256" key="3">
    <source>
        <dbReference type="ARBA" id="ARBA00022729"/>
    </source>
</evidence>
<keyword evidence="3 4" id="KW-0732">Signal</keyword>
<dbReference type="PIRSF" id="PIRSF002741">
    <property type="entry name" value="MppA"/>
    <property type="match status" value="1"/>
</dbReference>
<gene>
    <name evidence="6" type="ORF">H8716_03765</name>
</gene>
<evidence type="ECO:0000259" key="5">
    <source>
        <dbReference type="Pfam" id="PF00496"/>
    </source>
</evidence>
<organism evidence="6 7">
    <name type="scientific">Jingyaoa shaoxingensis</name>
    <dbReference type="NCBI Taxonomy" id="2763671"/>
    <lineage>
        <taxon>Bacteria</taxon>
        <taxon>Bacillati</taxon>
        <taxon>Bacillota</taxon>
        <taxon>Clostridia</taxon>
        <taxon>Lachnospirales</taxon>
        <taxon>Lachnospiraceae</taxon>
        <taxon>Jingyaoa</taxon>
    </lineage>
</organism>
<feature type="signal peptide" evidence="4">
    <location>
        <begin position="1"/>
        <end position="22"/>
    </location>
</feature>
<dbReference type="InterPro" id="IPR030678">
    <property type="entry name" value="Peptide/Ni-bd"/>
</dbReference>
<comment type="caution">
    <text evidence="6">The sequence shown here is derived from an EMBL/GenBank/DDBJ whole genome shotgun (WGS) entry which is preliminary data.</text>
</comment>
<dbReference type="SUPFAM" id="SSF53850">
    <property type="entry name" value="Periplasmic binding protein-like II"/>
    <property type="match status" value="1"/>
</dbReference>